<dbReference type="Proteomes" id="UP000466442">
    <property type="component" value="Unassembled WGS sequence"/>
</dbReference>
<protein>
    <submittedName>
        <fullName evidence="1">Uncharacterized protein</fullName>
    </submittedName>
</protein>
<proteinExistence type="predicted"/>
<name>A0A6A4JN52_APOLU</name>
<sequence>MSEDIRSEKKMERISEFVMEQHGKGRKLHFFMKAIEFVIAFAIIAIALAAAVPTSHSLLADLGVASPIIPIMAMFSNFAINRRSLHFFPIMMLLAYCTIMYCFAVIGIIIGWETIQINQSKYRLFQIVNFYLIIIMIVILFCDALILVYRKVTGKFITNYRSDSI</sequence>
<organism evidence="1 2">
    <name type="scientific">Apolygus lucorum</name>
    <name type="common">Small green plant bug</name>
    <name type="synonym">Lygocoris lucorum</name>
    <dbReference type="NCBI Taxonomy" id="248454"/>
    <lineage>
        <taxon>Eukaryota</taxon>
        <taxon>Metazoa</taxon>
        <taxon>Ecdysozoa</taxon>
        <taxon>Arthropoda</taxon>
        <taxon>Hexapoda</taxon>
        <taxon>Insecta</taxon>
        <taxon>Pterygota</taxon>
        <taxon>Neoptera</taxon>
        <taxon>Paraneoptera</taxon>
        <taxon>Hemiptera</taxon>
        <taxon>Heteroptera</taxon>
        <taxon>Panheteroptera</taxon>
        <taxon>Cimicomorpha</taxon>
        <taxon>Miridae</taxon>
        <taxon>Mirini</taxon>
        <taxon>Apolygus</taxon>
    </lineage>
</organism>
<reference evidence="1" key="1">
    <citation type="journal article" date="2021" name="Mol. Ecol. Resour.">
        <title>Apolygus lucorum genome provides insights into omnivorousness and mesophyll feeding.</title>
        <authorList>
            <person name="Liu Y."/>
            <person name="Liu H."/>
            <person name="Wang H."/>
            <person name="Huang T."/>
            <person name="Liu B."/>
            <person name="Yang B."/>
            <person name="Yin L."/>
            <person name="Li B."/>
            <person name="Zhang Y."/>
            <person name="Zhang S."/>
            <person name="Jiang F."/>
            <person name="Zhang X."/>
            <person name="Ren Y."/>
            <person name="Wang B."/>
            <person name="Wang S."/>
            <person name="Lu Y."/>
            <person name="Wu K."/>
            <person name="Fan W."/>
            <person name="Wang G."/>
        </authorList>
    </citation>
    <scope>NUCLEOTIDE SEQUENCE</scope>
    <source>
        <strain evidence="1">12Hb</strain>
    </source>
</reference>
<dbReference type="EMBL" id="WIXP02000004">
    <property type="protein sequence ID" value="KAF6211747.1"/>
    <property type="molecule type" value="Genomic_DNA"/>
</dbReference>
<accession>A0A6A4JN52</accession>
<dbReference type="AlphaFoldDB" id="A0A6A4JN52"/>
<evidence type="ECO:0000313" key="1">
    <source>
        <dbReference type="EMBL" id="KAF6211747.1"/>
    </source>
</evidence>
<keyword evidence="2" id="KW-1185">Reference proteome</keyword>
<evidence type="ECO:0000313" key="2">
    <source>
        <dbReference type="Proteomes" id="UP000466442"/>
    </source>
</evidence>
<gene>
    <name evidence="1" type="ORF">GE061_012262</name>
</gene>
<comment type="caution">
    <text evidence="1">The sequence shown here is derived from an EMBL/GenBank/DDBJ whole genome shotgun (WGS) entry which is preliminary data.</text>
</comment>